<organism evidence="1 2">
    <name type="scientific">Novosphingobium capsulatum</name>
    <dbReference type="NCBI Taxonomy" id="13688"/>
    <lineage>
        <taxon>Bacteria</taxon>
        <taxon>Pseudomonadati</taxon>
        <taxon>Pseudomonadota</taxon>
        <taxon>Alphaproteobacteria</taxon>
        <taxon>Sphingomonadales</taxon>
        <taxon>Sphingomonadaceae</taxon>
        <taxon>Novosphingobium</taxon>
    </lineage>
</organism>
<evidence type="ECO:0000313" key="1">
    <source>
        <dbReference type="EMBL" id="MDR6512296.1"/>
    </source>
</evidence>
<dbReference type="RefSeq" id="WP_179563425.1">
    <property type="nucleotide sequence ID" value="NZ_JAVDRD010000008.1"/>
</dbReference>
<keyword evidence="2" id="KW-1185">Reference proteome</keyword>
<dbReference type="EMBL" id="JAVDRD010000008">
    <property type="protein sequence ID" value="MDR6512296.1"/>
    <property type="molecule type" value="Genomic_DNA"/>
</dbReference>
<name>A0ABU1MPM0_9SPHN</name>
<accession>A0ABU1MPM0</accession>
<gene>
    <name evidence="1" type="ORF">J2792_003179</name>
</gene>
<protein>
    <submittedName>
        <fullName evidence="1">Uncharacterized protein</fullName>
    </submittedName>
</protein>
<evidence type="ECO:0000313" key="2">
    <source>
        <dbReference type="Proteomes" id="UP001184150"/>
    </source>
</evidence>
<reference evidence="1 2" key="1">
    <citation type="submission" date="2023-07" db="EMBL/GenBank/DDBJ databases">
        <title>Sorghum-associated microbial communities from plants grown in Nebraska, USA.</title>
        <authorList>
            <person name="Schachtman D."/>
        </authorList>
    </citation>
    <scope>NUCLEOTIDE SEQUENCE [LARGE SCALE GENOMIC DNA]</scope>
    <source>
        <strain evidence="1 2">DS1027</strain>
    </source>
</reference>
<sequence>MPADIGLQDRVHRYTLTLFVRDLCNQNNYSSIVHTGLMASATNPNDLTAFVNKDANRYGGATFGAKF</sequence>
<comment type="caution">
    <text evidence="1">The sequence shown here is derived from an EMBL/GenBank/DDBJ whole genome shotgun (WGS) entry which is preliminary data.</text>
</comment>
<proteinExistence type="predicted"/>
<dbReference type="Proteomes" id="UP001184150">
    <property type="component" value="Unassembled WGS sequence"/>
</dbReference>